<gene>
    <name evidence="1" type="primary">77</name>
    <name evidence="1" type="ORF">SEA_MRMIYAGI_77</name>
</gene>
<dbReference type="Pfam" id="PF13479">
    <property type="entry name" value="AAA_24"/>
    <property type="match status" value="1"/>
</dbReference>
<evidence type="ECO:0000313" key="1">
    <source>
        <dbReference type="EMBL" id="QNJ59290.1"/>
    </source>
</evidence>
<proteinExistence type="predicted"/>
<dbReference type="EMBL" id="MT776806">
    <property type="protein sequence ID" value="QNJ59290.1"/>
    <property type="molecule type" value="Genomic_DNA"/>
</dbReference>
<organism evidence="1 2">
    <name type="scientific">Mycobacterium phage MrMiyagi</name>
    <dbReference type="NCBI Taxonomy" id="2762395"/>
    <lineage>
        <taxon>Viruses</taxon>
        <taxon>Duplodnaviria</taxon>
        <taxon>Heunggongvirae</taxon>
        <taxon>Uroviricota</taxon>
        <taxon>Caudoviricetes</taxon>
        <taxon>Fowlmouthvirus</taxon>
        <taxon>Fowlmouthvirus fowlmouth</taxon>
    </lineage>
</organism>
<dbReference type="SUPFAM" id="SSF52540">
    <property type="entry name" value="P-loop containing nucleoside triphosphate hydrolases"/>
    <property type="match status" value="1"/>
</dbReference>
<sequence>MSEEGKSPVDNFEDAVSAWEAEQGPLPSEIVGLEEISPYPNILIFAKSGAGKTVWGCSDDRVLVLNCEPEGTLSAKMLGSKARQWTIRNYKDWEKATDWLKRLVEEGKSIPFDVVFVDSLTALQKILMRDILDDVVAKKPSRDPDVPDRPEYLKNQLVLMRQVRELNALPVVVVWSALVKKEVDPEGNEFLFPDIQGRGYGLAQEVLADMTCFGYLYVKPRRNKEGKRLVDPETRKPLSDRIIQWEDMGSMQGKDRSTVLGASTKNKTLKEVRERMQKAINEARQGN</sequence>
<reference evidence="1 2" key="1">
    <citation type="submission" date="2020-07" db="EMBL/GenBank/DDBJ databases">
        <authorList>
            <person name="Baliraine F.N."/>
            <person name="Frederick G.D."/>
            <person name="Mills R.B."/>
            <person name="Woodruff J.W."/>
            <person name="Richardson W.J."/>
            <person name="Garlena R.A."/>
            <person name="Russell D.A."/>
            <person name="Pope W.H."/>
            <person name="Jacobs-Sera D."/>
            <person name="Hatfull G.F."/>
        </authorList>
    </citation>
    <scope>NUCLEOTIDE SEQUENCE [LARGE SCALE GENOMIC DNA]</scope>
</reference>
<evidence type="ECO:0000313" key="2">
    <source>
        <dbReference type="Proteomes" id="UP000515854"/>
    </source>
</evidence>
<name>A0A7G8LPW8_9CAUD</name>
<accession>A0A7G8LPW8</accession>
<protein>
    <submittedName>
        <fullName evidence="1">AAA-ATPase</fullName>
    </submittedName>
</protein>
<dbReference type="InterPro" id="IPR027417">
    <property type="entry name" value="P-loop_NTPase"/>
</dbReference>
<dbReference type="Proteomes" id="UP000515854">
    <property type="component" value="Genome"/>
</dbReference>